<dbReference type="Pfam" id="PF01055">
    <property type="entry name" value="Glyco_hydro_31_2nd"/>
    <property type="match status" value="1"/>
</dbReference>
<evidence type="ECO:0000256" key="2">
    <source>
        <dbReference type="RuleBase" id="RU361185"/>
    </source>
</evidence>
<dbReference type="InterPro" id="IPR017853">
    <property type="entry name" value="GH"/>
</dbReference>
<dbReference type="InterPro" id="IPR000322">
    <property type="entry name" value="Glyco_hydro_31_TIM"/>
</dbReference>
<evidence type="ECO:0000313" key="5">
    <source>
        <dbReference type="Proteomes" id="UP000324222"/>
    </source>
</evidence>
<dbReference type="PANTHER" id="PTHR22762:SF133">
    <property type="entry name" value="P-TYPE DOMAIN-CONTAINING PROTEIN"/>
    <property type="match status" value="1"/>
</dbReference>
<dbReference type="Gene3D" id="2.60.40.1760">
    <property type="entry name" value="glycosyl hydrolase (family 31)"/>
    <property type="match status" value="1"/>
</dbReference>
<dbReference type="SUPFAM" id="SSF51445">
    <property type="entry name" value="(Trans)glycosidases"/>
    <property type="match status" value="1"/>
</dbReference>
<feature type="domain" description="Glycoside hydrolase family 31 TIM barrel" evidence="3">
    <location>
        <begin position="39"/>
        <end position="127"/>
    </location>
</feature>
<keyword evidence="5" id="KW-1185">Reference proteome</keyword>
<accession>A0A5B7GD77</accession>
<protein>
    <submittedName>
        <fullName evidence="4">Maltase-glucoamylase, intestinal</fullName>
    </submittedName>
</protein>
<comment type="caution">
    <text evidence="4">The sequence shown here is derived from an EMBL/GenBank/DDBJ whole genome shotgun (WGS) entry which is preliminary data.</text>
</comment>
<keyword evidence="2" id="KW-0326">Glycosidase</keyword>
<keyword evidence="2" id="KW-0378">Hydrolase</keyword>
<dbReference type="OrthoDB" id="1334205at2759"/>
<dbReference type="GO" id="GO:0004558">
    <property type="term" value="F:alpha-1,4-glucosidase activity"/>
    <property type="evidence" value="ECO:0007669"/>
    <property type="project" value="TreeGrafter"/>
</dbReference>
<comment type="similarity">
    <text evidence="1 2">Belongs to the glycosyl hydrolase 31 family.</text>
</comment>
<evidence type="ECO:0000259" key="3">
    <source>
        <dbReference type="Pfam" id="PF01055"/>
    </source>
</evidence>
<gene>
    <name evidence="4" type="primary">MGAM_1</name>
    <name evidence="4" type="ORF">E2C01_052266</name>
</gene>
<evidence type="ECO:0000256" key="1">
    <source>
        <dbReference type="ARBA" id="ARBA00007806"/>
    </source>
</evidence>
<evidence type="ECO:0000313" key="4">
    <source>
        <dbReference type="EMBL" id="MPC58270.1"/>
    </source>
</evidence>
<dbReference type="Proteomes" id="UP000324222">
    <property type="component" value="Unassembled WGS sequence"/>
</dbReference>
<reference evidence="4 5" key="1">
    <citation type="submission" date="2019-05" db="EMBL/GenBank/DDBJ databases">
        <title>Another draft genome of Portunus trituberculatus and its Hox gene families provides insights of decapod evolution.</title>
        <authorList>
            <person name="Jeong J.-H."/>
            <person name="Song I."/>
            <person name="Kim S."/>
            <person name="Choi T."/>
            <person name="Kim D."/>
            <person name="Ryu S."/>
            <person name="Kim W."/>
        </authorList>
    </citation>
    <scope>NUCLEOTIDE SEQUENCE [LARGE SCALE GENOMIC DNA]</scope>
    <source>
        <tissue evidence="4">Muscle</tissue>
    </source>
</reference>
<dbReference type="CDD" id="cd14752">
    <property type="entry name" value="GH31_N"/>
    <property type="match status" value="1"/>
</dbReference>
<dbReference type="EMBL" id="VSRR010015517">
    <property type="protein sequence ID" value="MPC58270.1"/>
    <property type="molecule type" value="Genomic_DNA"/>
</dbReference>
<dbReference type="GO" id="GO:0005975">
    <property type="term" value="P:carbohydrate metabolic process"/>
    <property type="evidence" value="ECO:0007669"/>
    <property type="project" value="InterPro"/>
</dbReference>
<proteinExistence type="inferred from homology"/>
<name>A0A5B7GD77_PORTR</name>
<dbReference type="PANTHER" id="PTHR22762">
    <property type="entry name" value="ALPHA-GLUCOSIDASE"/>
    <property type="match status" value="1"/>
</dbReference>
<sequence length="135" mass="15155">MPLPGLNLRSIGGVVDLYFFLGPTPTQALQQYTATIGRPALPPYWALGFQLCRYGYNTLDNLKAAVSRTRRHGVPQDVQYADIDHMDRRLDFTVDHVNFAGLEDYVLEVKREGLRFIIILDPAINAEVTAANPTH</sequence>
<dbReference type="AlphaFoldDB" id="A0A5B7GD77"/>
<organism evidence="4 5">
    <name type="scientific">Portunus trituberculatus</name>
    <name type="common">Swimming crab</name>
    <name type="synonym">Neptunus trituberculatus</name>
    <dbReference type="NCBI Taxonomy" id="210409"/>
    <lineage>
        <taxon>Eukaryota</taxon>
        <taxon>Metazoa</taxon>
        <taxon>Ecdysozoa</taxon>
        <taxon>Arthropoda</taxon>
        <taxon>Crustacea</taxon>
        <taxon>Multicrustacea</taxon>
        <taxon>Malacostraca</taxon>
        <taxon>Eumalacostraca</taxon>
        <taxon>Eucarida</taxon>
        <taxon>Decapoda</taxon>
        <taxon>Pleocyemata</taxon>
        <taxon>Brachyura</taxon>
        <taxon>Eubrachyura</taxon>
        <taxon>Portunoidea</taxon>
        <taxon>Portunidae</taxon>
        <taxon>Portuninae</taxon>
        <taxon>Portunus</taxon>
    </lineage>
</organism>
<dbReference type="Gene3D" id="3.20.20.80">
    <property type="entry name" value="Glycosidases"/>
    <property type="match status" value="1"/>
</dbReference>